<evidence type="ECO:0000313" key="14">
    <source>
        <dbReference type="EMBL" id="GAA0154747.1"/>
    </source>
</evidence>
<proteinExistence type="inferred from homology"/>
<feature type="domain" description="Thioredoxin" evidence="13">
    <location>
        <begin position="22"/>
        <end position="138"/>
    </location>
</feature>
<comment type="subcellular location">
    <subcellularLocation>
        <location evidence="2">Endoplasmic reticulum lumen</location>
    </subcellularLocation>
</comment>
<evidence type="ECO:0000256" key="12">
    <source>
        <dbReference type="SAM" id="SignalP"/>
    </source>
</evidence>
<evidence type="ECO:0000256" key="11">
    <source>
        <dbReference type="RuleBase" id="RU004208"/>
    </source>
</evidence>
<dbReference type="PANTHER" id="PTHR45815:SF3">
    <property type="entry name" value="PROTEIN DISULFIDE-ISOMERASE A6"/>
    <property type="match status" value="1"/>
</dbReference>
<dbReference type="InterPro" id="IPR013766">
    <property type="entry name" value="Thioredoxin_domain"/>
</dbReference>
<keyword evidence="8" id="KW-1015">Disulfide bond</keyword>
<comment type="similarity">
    <text evidence="3 11">Belongs to the protein disulfide isomerase family.</text>
</comment>
<dbReference type="PANTHER" id="PTHR45815">
    <property type="entry name" value="PROTEIN DISULFIDE-ISOMERASE A6"/>
    <property type="match status" value="1"/>
</dbReference>
<comment type="catalytic activity">
    <reaction evidence="1">
        <text>Catalyzes the rearrangement of -S-S- bonds in proteins.</text>
        <dbReference type="EC" id="5.3.4.1"/>
    </reaction>
</comment>
<dbReference type="Pfam" id="PF24541">
    <property type="entry name" value="Thioredox_PDIA6_C"/>
    <property type="match status" value="1"/>
</dbReference>
<keyword evidence="5 12" id="KW-0732">Signal</keyword>
<comment type="caution">
    <text evidence="14">The sequence shown here is derived from an EMBL/GenBank/DDBJ whole genome shotgun (WGS) entry which is preliminary data.</text>
</comment>
<organism evidence="14 15">
    <name type="scientific">Lithospermum erythrorhizon</name>
    <name type="common">Purple gromwell</name>
    <name type="synonym">Lithospermum officinale var. erythrorhizon</name>
    <dbReference type="NCBI Taxonomy" id="34254"/>
    <lineage>
        <taxon>Eukaryota</taxon>
        <taxon>Viridiplantae</taxon>
        <taxon>Streptophyta</taxon>
        <taxon>Embryophyta</taxon>
        <taxon>Tracheophyta</taxon>
        <taxon>Spermatophyta</taxon>
        <taxon>Magnoliopsida</taxon>
        <taxon>eudicotyledons</taxon>
        <taxon>Gunneridae</taxon>
        <taxon>Pentapetalae</taxon>
        <taxon>asterids</taxon>
        <taxon>lamiids</taxon>
        <taxon>Boraginales</taxon>
        <taxon>Boraginaceae</taxon>
        <taxon>Boraginoideae</taxon>
        <taxon>Lithospermeae</taxon>
        <taxon>Lithospermum</taxon>
    </lineage>
</organism>
<evidence type="ECO:0000256" key="4">
    <source>
        <dbReference type="ARBA" id="ARBA00012723"/>
    </source>
</evidence>
<gene>
    <name evidence="14" type="ORF">LIER_12641</name>
</gene>
<dbReference type="GO" id="GO:0005788">
    <property type="term" value="C:endoplasmic reticulum lumen"/>
    <property type="evidence" value="ECO:0007669"/>
    <property type="project" value="UniProtKB-SubCell"/>
</dbReference>
<dbReference type="CDD" id="cd02983">
    <property type="entry name" value="P5_C"/>
    <property type="match status" value="1"/>
</dbReference>
<protein>
    <recommendedName>
        <fullName evidence="4">protein disulfide-isomerase</fullName>
        <ecNumber evidence="4">5.3.4.1</ecNumber>
    </recommendedName>
</protein>
<evidence type="ECO:0000259" key="13">
    <source>
        <dbReference type="PROSITE" id="PS51352"/>
    </source>
</evidence>
<keyword evidence="7" id="KW-0256">Endoplasmic reticulum</keyword>
<dbReference type="GO" id="GO:0015035">
    <property type="term" value="F:protein-disulfide reductase activity"/>
    <property type="evidence" value="ECO:0007669"/>
    <property type="project" value="TreeGrafter"/>
</dbReference>
<dbReference type="GO" id="GO:0034976">
    <property type="term" value="P:response to endoplasmic reticulum stress"/>
    <property type="evidence" value="ECO:0007669"/>
    <property type="project" value="TreeGrafter"/>
</dbReference>
<evidence type="ECO:0000256" key="5">
    <source>
        <dbReference type="ARBA" id="ARBA00022729"/>
    </source>
</evidence>
<dbReference type="AlphaFoldDB" id="A0AAV3PSI2"/>
<dbReference type="PROSITE" id="PS51352">
    <property type="entry name" value="THIOREDOXIN_2"/>
    <property type="match status" value="2"/>
</dbReference>
<dbReference type="FunFam" id="3.40.30.10:FF:000050">
    <property type="entry name" value="protein disulfide-isomerase A6 isoform X1"/>
    <property type="match status" value="1"/>
</dbReference>
<accession>A0AAV3PSI2</accession>
<dbReference type="CDD" id="cd03001">
    <property type="entry name" value="PDI_a_P5"/>
    <property type="match status" value="2"/>
</dbReference>
<name>A0AAV3PSI2_LITER</name>
<dbReference type="Pfam" id="PF00085">
    <property type="entry name" value="Thioredoxin"/>
    <property type="match status" value="2"/>
</dbReference>
<sequence length="424" mass="46727">MSPASQLVLLIISCVLVSSVSALYSPSSPVFQLTPSNFKSKVIDSNSVVIVEFYAPWCGHCKALTPIWEKVATILKGVARVAALDADAHRSLAQEYGIEGFPTIKIFVPGKPPMTYQGARDAKPIVEFTLAQIKGLLKERLHGKPSGTSEKTEPSKSVELKSNNFDEFVSKSKDLWFVEFFAPWCGHCKKLAPEWKKAANNLQGKVKLGHVDCDVEKSLMGRFNVQGFPTIMVFGADKDSPIVYDGARTASAIESFALEQLETNVLPPEVSELTDPDVMEEKCGSAAICFVAFLPDILDSKADGRNKYIEMLFSVAEKFKRSPYSFLWTAAGMQHDLEKHVNVGGYGYPALVALNIKKKVYAPLKSAFEHDHIIQFVKEAGLGGKGNLALQDIPQMVKIEPWDGKDGEIIEEDEFSLEELMADE</sequence>
<evidence type="ECO:0000256" key="8">
    <source>
        <dbReference type="ARBA" id="ARBA00023157"/>
    </source>
</evidence>
<dbReference type="EC" id="5.3.4.1" evidence="4"/>
<evidence type="ECO:0000256" key="10">
    <source>
        <dbReference type="ARBA" id="ARBA00023284"/>
    </source>
</evidence>
<feature type="signal peptide" evidence="12">
    <location>
        <begin position="1"/>
        <end position="22"/>
    </location>
</feature>
<evidence type="ECO:0000256" key="3">
    <source>
        <dbReference type="ARBA" id="ARBA00006347"/>
    </source>
</evidence>
<evidence type="ECO:0000256" key="7">
    <source>
        <dbReference type="ARBA" id="ARBA00022824"/>
    </source>
</evidence>
<reference evidence="14 15" key="1">
    <citation type="submission" date="2024-01" db="EMBL/GenBank/DDBJ databases">
        <title>The complete chloroplast genome sequence of Lithospermum erythrorhizon: insights into the phylogenetic relationship among Boraginaceae species and the maternal lineages of purple gromwells.</title>
        <authorList>
            <person name="Okada T."/>
            <person name="Watanabe K."/>
        </authorList>
    </citation>
    <scope>NUCLEOTIDE SEQUENCE [LARGE SCALE GENOMIC DNA]</scope>
</reference>
<evidence type="ECO:0000256" key="2">
    <source>
        <dbReference type="ARBA" id="ARBA00004319"/>
    </source>
</evidence>
<evidence type="ECO:0000256" key="6">
    <source>
        <dbReference type="ARBA" id="ARBA00022737"/>
    </source>
</evidence>
<dbReference type="PROSITE" id="PS00194">
    <property type="entry name" value="THIOREDOXIN_1"/>
    <property type="match status" value="2"/>
</dbReference>
<keyword evidence="10" id="KW-0676">Redox-active center</keyword>
<dbReference type="NCBIfam" id="TIGR01126">
    <property type="entry name" value="pdi_dom"/>
    <property type="match status" value="2"/>
</dbReference>
<evidence type="ECO:0000256" key="9">
    <source>
        <dbReference type="ARBA" id="ARBA00023235"/>
    </source>
</evidence>
<keyword evidence="15" id="KW-1185">Reference proteome</keyword>
<dbReference type="SUPFAM" id="SSF52833">
    <property type="entry name" value="Thioredoxin-like"/>
    <property type="match status" value="3"/>
</dbReference>
<keyword evidence="9" id="KW-0413">Isomerase</keyword>
<keyword evidence="6" id="KW-0677">Repeat</keyword>
<evidence type="ECO:0000256" key="1">
    <source>
        <dbReference type="ARBA" id="ARBA00001182"/>
    </source>
</evidence>
<dbReference type="Gene3D" id="3.40.30.10">
    <property type="entry name" value="Glutaredoxin"/>
    <property type="match status" value="3"/>
</dbReference>
<dbReference type="InterPro" id="IPR005788">
    <property type="entry name" value="PDI_thioredoxin-like_dom"/>
</dbReference>
<feature type="domain" description="Thioredoxin" evidence="13">
    <location>
        <begin position="147"/>
        <end position="263"/>
    </location>
</feature>
<feature type="chain" id="PRO_5043562309" description="protein disulfide-isomerase" evidence="12">
    <location>
        <begin position="23"/>
        <end position="424"/>
    </location>
</feature>
<dbReference type="PRINTS" id="PR00421">
    <property type="entry name" value="THIOREDOXIN"/>
</dbReference>
<evidence type="ECO:0000313" key="15">
    <source>
        <dbReference type="Proteomes" id="UP001454036"/>
    </source>
</evidence>
<dbReference type="EMBL" id="BAABME010002463">
    <property type="protein sequence ID" value="GAA0154747.1"/>
    <property type="molecule type" value="Genomic_DNA"/>
</dbReference>
<dbReference type="InterPro" id="IPR057305">
    <property type="entry name" value="Thioredox_PDIA6_C"/>
</dbReference>
<dbReference type="Proteomes" id="UP001454036">
    <property type="component" value="Unassembled WGS sequence"/>
</dbReference>
<dbReference type="InterPro" id="IPR017937">
    <property type="entry name" value="Thioredoxin_CS"/>
</dbReference>
<dbReference type="InterPro" id="IPR036249">
    <property type="entry name" value="Thioredoxin-like_sf"/>
</dbReference>
<dbReference type="GO" id="GO:0003756">
    <property type="term" value="F:protein disulfide isomerase activity"/>
    <property type="evidence" value="ECO:0007669"/>
    <property type="project" value="UniProtKB-EC"/>
</dbReference>